<dbReference type="STRING" id="230089.VY86_11675"/>
<evidence type="ECO:0000313" key="2">
    <source>
        <dbReference type="Proteomes" id="UP000034866"/>
    </source>
</evidence>
<protein>
    <submittedName>
        <fullName evidence="1">Beta family protein</fullName>
    </submittedName>
</protein>
<reference evidence="2" key="2">
    <citation type="submission" date="2015-03" db="EMBL/GenBank/DDBJ databases">
        <title>Genome sequence of Azospirillum thiophilum strain DSM 21654T.</title>
        <authorList>
            <person name="Kwak Y."/>
            <person name="Shin J.-H."/>
        </authorList>
    </citation>
    <scope>NUCLEOTIDE SEQUENCE [LARGE SCALE GENOMIC DNA]</scope>
    <source>
        <strain evidence="2">DSM 15199</strain>
    </source>
</reference>
<sequence>MLETISYIPILKTKRAEFNALNQLDTFTKSKIIPLLEIEPVPIDPDTDIPDKTYNEMLNEFERKILSGCDGIPIVFLDGILIEEQFIASTDTYPIENAIIQARNAGFRVIPVTSPTRSVDYKQSISTLVQGEICFRLTTTDLVNPQLITDYIHELQITPEHIDVIIDLRDMLSESDVSSGHSKILALGLINNFSNLQRFRSISLASGSFPIDLSGIPLGTYSQTRLEWRLWKALHSSGQLLRNIIYSDYGIQHPDYSRLATRFPSVTASVRYTADSDFLVFRGQVANRYGYEQYGAHSKAIVTHPEYSGNSFSTGDRDIDNYAREYTQYLQDPAGNHKFGSPEVWRRIGQNHHITKVVSQLSNLYGL</sequence>
<keyword evidence="2" id="KW-1185">Reference proteome</keyword>
<dbReference type="InterPro" id="IPR025683">
    <property type="entry name" value="Protein_beta"/>
</dbReference>
<dbReference type="Proteomes" id="UP000034866">
    <property type="component" value="Chromosome"/>
</dbReference>
<dbReference type="EMBL" id="CP011104">
    <property type="protein sequence ID" value="AKH63885.1"/>
    <property type="molecule type" value="Genomic_DNA"/>
</dbReference>
<dbReference type="Pfam" id="PF14350">
    <property type="entry name" value="Beta_protein"/>
    <property type="match status" value="1"/>
</dbReference>
<dbReference type="KEGG" id="ptt:VY86_11675"/>
<organism evidence="1 2">
    <name type="scientific">Photorhabdus thracensis</name>
    <dbReference type="NCBI Taxonomy" id="230089"/>
    <lineage>
        <taxon>Bacteria</taxon>
        <taxon>Pseudomonadati</taxon>
        <taxon>Pseudomonadota</taxon>
        <taxon>Gammaproteobacteria</taxon>
        <taxon>Enterobacterales</taxon>
        <taxon>Morganellaceae</taxon>
        <taxon>Photorhabdus</taxon>
    </lineage>
</organism>
<accession>A0A0F7LMU0</accession>
<gene>
    <name evidence="1" type="ORF">VY86_11675</name>
</gene>
<name>A0A0F7LMU0_9GAMM</name>
<proteinExistence type="predicted"/>
<dbReference type="AlphaFoldDB" id="A0A0F7LMU0"/>
<dbReference type="PATRIC" id="fig|230089.6.peg.2603"/>
<dbReference type="RefSeq" id="WP_046975058.1">
    <property type="nucleotide sequence ID" value="NZ_CP011104.1"/>
</dbReference>
<evidence type="ECO:0000313" key="1">
    <source>
        <dbReference type="EMBL" id="AKH63885.1"/>
    </source>
</evidence>
<dbReference type="OrthoDB" id="1492299at2"/>
<reference evidence="1 2" key="1">
    <citation type="journal article" date="2015" name="J. Biotechnol.">
        <title>Complete genome sequence of Photorhabdus temperata subsp. thracensis 39-8(T), an entomopathogenic bacterium for the improved commercial bioinsecticide.</title>
        <authorList>
            <person name="Kwak Y."/>
            <person name="Shin J.H."/>
        </authorList>
    </citation>
    <scope>NUCLEOTIDE SEQUENCE [LARGE SCALE GENOMIC DNA]</scope>
    <source>
        <strain evidence="1 2">DSM 15199</strain>
    </source>
</reference>